<keyword evidence="2" id="KW-1185">Reference proteome</keyword>
<gene>
    <name evidence="1" type="ORF">DPMN_029167</name>
</gene>
<dbReference type="AlphaFoldDB" id="A0A9D4RF80"/>
<evidence type="ECO:0000313" key="2">
    <source>
        <dbReference type="Proteomes" id="UP000828390"/>
    </source>
</evidence>
<name>A0A9D4RF80_DREPO</name>
<dbReference type="EMBL" id="JAIWYP010000002">
    <property type="protein sequence ID" value="KAH3866114.1"/>
    <property type="molecule type" value="Genomic_DNA"/>
</dbReference>
<reference evidence="1" key="2">
    <citation type="submission" date="2020-11" db="EMBL/GenBank/DDBJ databases">
        <authorList>
            <person name="McCartney M.A."/>
            <person name="Auch B."/>
            <person name="Kono T."/>
            <person name="Mallez S."/>
            <person name="Becker A."/>
            <person name="Gohl D.M."/>
            <person name="Silverstein K.A.T."/>
            <person name="Koren S."/>
            <person name="Bechman K.B."/>
            <person name="Herman A."/>
            <person name="Abrahante J.E."/>
            <person name="Garbe J."/>
        </authorList>
    </citation>
    <scope>NUCLEOTIDE SEQUENCE</scope>
    <source>
        <strain evidence="1">Duluth1</strain>
        <tissue evidence="1">Whole animal</tissue>
    </source>
</reference>
<proteinExistence type="predicted"/>
<protein>
    <submittedName>
        <fullName evidence="1">Uncharacterized protein</fullName>
    </submittedName>
</protein>
<organism evidence="1 2">
    <name type="scientific">Dreissena polymorpha</name>
    <name type="common">Zebra mussel</name>
    <name type="synonym">Mytilus polymorpha</name>
    <dbReference type="NCBI Taxonomy" id="45954"/>
    <lineage>
        <taxon>Eukaryota</taxon>
        <taxon>Metazoa</taxon>
        <taxon>Spiralia</taxon>
        <taxon>Lophotrochozoa</taxon>
        <taxon>Mollusca</taxon>
        <taxon>Bivalvia</taxon>
        <taxon>Autobranchia</taxon>
        <taxon>Heteroconchia</taxon>
        <taxon>Euheterodonta</taxon>
        <taxon>Imparidentia</taxon>
        <taxon>Neoheterodontei</taxon>
        <taxon>Myida</taxon>
        <taxon>Dreissenoidea</taxon>
        <taxon>Dreissenidae</taxon>
        <taxon>Dreissena</taxon>
    </lineage>
</organism>
<sequence>MSIVKSTAQKTPVIQVLPSSPPVAQRLLMPPIPGSVSYHISQDAHSPIKDSAMVLLRSGGMLLFPPGRRDWTLATPVALPVTGPLRSWSPADLQHMSSEDKFMAWEATSYTLGASFSFPLSRSYLLDAFQWLSCLGPETPL</sequence>
<evidence type="ECO:0000313" key="1">
    <source>
        <dbReference type="EMBL" id="KAH3866114.1"/>
    </source>
</evidence>
<accession>A0A9D4RF80</accession>
<reference evidence="1" key="1">
    <citation type="journal article" date="2019" name="bioRxiv">
        <title>The Genome of the Zebra Mussel, Dreissena polymorpha: A Resource for Invasive Species Research.</title>
        <authorList>
            <person name="McCartney M.A."/>
            <person name="Auch B."/>
            <person name="Kono T."/>
            <person name="Mallez S."/>
            <person name="Zhang Y."/>
            <person name="Obille A."/>
            <person name="Becker A."/>
            <person name="Abrahante J.E."/>
            <person name="Garbe J."/>
            <person name="Badalamenti J.P."/>
            <person name="Herman A."/>
            <person name="Mangelson H."/>
            <person name="Liachko I."/>
            <person name="Sullivan S."/>
            <person name="Sone E.D."/>
            <person name="Koren S."/>
            <person name="Silverstein K.A.T."/>
            <person name="Beckman K.B."/>
            <person name="Gohl D.M."/>
        </authorList>
    </citation>
    <scope>NUCLEOTIDE SEQUENCE</scope>
    <source>
        <strain evidence="1">Duluth1</strain>
        <tissue evidence="1">Whole animal</tissue>
    </source>
</reference>
<dbReference type="Proteomes" id="UP000828390">
    <property type="component" value="Unassembled WGS sequence"/>
</dbReference>
<comment type="caution">
    <text evidence="1">The sequence shown here is derived from an EMBL/GenBank/DDBJ whole genome shotgun (WGS) entry which is preliminary data.</text>
</comment>